<keyword evidence="4" id="KW-1185">Reference proteome</keyword>
<feature type="domain" description="LTD" evidence="2">
    <location>
        <begin position="427"/>
        <end position="555"/>
    </location>
</feature>
<feature type="signal peptide" evidence="1">
    <location>
        <begin position="1"/>
        <end position="31"/>
    </location>
</feature>
<evidence type="ECO:0000259" key="2">
    <source>
        <dbReference type="PROSITE" id="PS51841"/>
    </source>
</evidence>
<evidence type="ECO:0000313" key="3">
    <source>
        <dbReference type="EMBL" id="GAA2155307.1"/>
    </source>
</evidence>
<proteinExistence type="predicted"/>
<dbReference type="SUPFAM" id="SSF56281">
    <property type="entry name" value="Metallo-hydrolase/oxidoreductase"/>
    <property type="match status" value="1"/>
</dbReference>
<dbReference type="InterPro" id="IPR001322">
    <property type="entry name" value="Lamin_tail_dom"/>
</dbReference>
<dbReference type="EMBL" id="BAAAQR010000017">
    <property type="protein sequence ID" value="GAA2155307.1"/>
    <property type="molecule type" value="Genomic_DNA"/>
</dbReference>
<dbReference type="InterPro" id="IPR036415">
    <property type="entry name" value="Lamin_tail_dom_sf"/>
</dbReference>
<dbReference type="Proteomes" id="UP001501771">
    <property type="component" value="Unassembled WGS sequence"/>
</dbReference>
<dbReference type="PANTHER" id="PTHR30619:SF1">
    <property type="entry name" value="RECOMBINATION PROTEIN 2"/>
    <property type="match status" value="1"/>
</dbReference>
<organism evidence="3 4">
    <name type="scientific">Nocardioides koreensis</name>
    <dbReference type="NCBI Taxonomy" id="433651"/>
    <lineage>
        <taxon>Bacteria</taxon>
        <taxon>Bacillati</taxon>
        <taxon>Actinomycetota</taxon>
        <taxon>Actinomycetes</taxon>
        <taxon>Propionibacteriales</taxon>
        <taxon>Nocardioidaceae</taxon>
        <taxon>Nocardioides</taxon>
    </lineage>
</organism>
<evidence type="ECO:0000313" key="4">
    <source>
        <dbReference type="Proteomes" id="UP001501771"/>
    </source>
</evidence>
<protein>
    <recommendedName>
        <fullName evidence="2">LTD domain-containing protein</fullName>
    </recommendedName>
</protein>
<dbReference type="InterPro" id="IPR036866">
    <property type="entry name" value="RibonucZ/Hydroxyglut_hydro"/>
</dbReference>
<dbReference type="PANTHER" id="PTHR30619">
    <property type="entry name" value="DNA INTERNALIZATION/COMPETENCE PROTEIN COMEC/REC2"/>
    <property type="match status" value="1"/>
</dbReference>
<evidence type="ECO:0000256" key="1">
    <source>
        <dbReference type="SAM" id="SignalP"/>
    </source>
</evidence>
<keyword evidence="1" id="KW-0732">Signal</keyword>
<feature type="chain" id="PRO_5045156214" description="LTD domain-containing protein" evidence="1">
    <location>
        <begin position="32"/>
        <end position="578"/>
    </location>
</feature>
<dbReference type="PROSITE" id="PS51841">
    <property type="entry name" value="LTD"/>
    <property type="match status" value="1"/>
</dbReference>
<reference evidence="4" key="1">
    <citation type="journal article" date="2019" name="Int. J. Syst. Evol. Microbiol.">
        <title>The Global Catalogue of Microorganisms (GCM) 10K type strain sequencing project: providing services to taxonomists for standard genome sequencing and annotation.</title>
        <authorList>
            <consortium name="The Broad Institute Genomics Platform"/>
            <consortium name="The Broad Institute Genome Sequencing Center for Infectious Disease"/>
            <person name="Wu L."/>
            <person name="Ma J."/>
        </authorList>
    </citation>
    <scope>NUCLEOTIDE SEQUENCE [LARGE SCALE GENOMIC DNA]</scope>
    <source>
        <strain evidence="4">JCM 16022</strain>
    </source>
</reference>
<dbReference type="Gene3D" id="3.60.15.10">
    <property type="entry name" value="Ribonuclease Z/Hydroxyacylglutathione hydrolase-like"/>
    <property type="match status" value="1"/>
</dbReference>
<name>A0ABP5LWC6_9ACTN</name>
<gene>
    <name evidence="3" type="ORF">GCM10009844_42220</name>
</gene>
<dbReference type="InterPro" id="IPR052159">
    <property type="entry name" value="Competence_DNA_uptake"/>
</dbReference>
<sequence length="578" mass="59733">MHRAQRASLALALTLVAGVLAWLAPLASAGAAVPDAAACSTSGSWVQGQLNVYWFDVDQGDSQLLVGPTGRTMLIDLGENAYNSKGTSTNATAVAAQIRSICGTGATPVHLDYVMASHQHLDHIGYSGNPGDTQAYGNGLYQLLTPTATGGLGFTVGQLIDHDGGTWTDADGNGKCDTGTSTAPAPEVAWHNVGTTSMTGQRFICWLYGPTGQADRANIEGKVVTLTNSGAWPSIDLGGGATGTIEEANAKGVMEADGTTPVSGDHHLDANPPSENDYSIGVKFTYGAYSYATAGDSDGEYNTSANGYTYNDVESLLRTRMGKVETLRANHHGSAHSSSAGYVNALDPQMTVISCGVNSYGHPGNRTLDTYRAIAADIYMMNNPCDTTDATGAPIDYSGTFNHSGTIHLATTGSNGSGYTVTYDAGTRSYVTGSGTGTNGDPTQVKVNELLMAPSTGGTEWVELHNPLSAPVDVSGFYIDDVAGGGGAPKQIPAGTTIPAGGRYVMDIASGFLNNTGSETVRFLSGTGASEVTYDSYSYSLGSTQYDKVFHRQGDGGAWCGTVSTNLSKGTANPTSCP</sequence>
<comment type="caution">
    <text evidence="3">The sequence shown here is derived from an EMBL/GenBank/DDBJ whole genome shotgun (WGS) entry which is preliminary data.</text>
</comment>
<accession>A0ABP5LWC6</accession>
<dbReference type="RefSeq" id="WP_344157369.1">
    <property type="nucleotide sequence ID" value="NZ_BAAAQR010000017.1"/>
</dbReference>
<dbReference type="SUPFAM" id="SSF74853">
    <property type="entry name" value="Lamin A/C globular tail domain"/>
    <property type="match status" value="1"/>
</dbReference>